<dbReference type="AlphaFoldDB" id="A0AA40KUL7"/>
<feature type="compositionally biased region" description="Basic and acidic residues" evidence="1">
    <location>
        <begin position="77"/>
        <end position="87"/>
    </location>
</feature>
<name>A0AA40KUL7_9HYME</name>
<evidence type="ECO:0000256" key="1">
    <source>
        <dbReference type="SAM" id="MobiDB-lite"/>
    </source>
</evidence>
<feature type="region of interest" description="Disordered" evidence="1">
    <location>
        <begin position="59"/>
        <end position="138"/>
    </location>
</feature>
<evidence type="ECO:0000313" key="3">
    <source>
        <dbReference type="Proteomes" id="UP001177670"/>
    </source>
</evidence>
<keyword evidence="3" id="KW-1185">Reference proteome</keyword>
<feature type="compositionally biased region" description="Basic and acidic residues" evidence="1">
    <location>
        <begin position="101"/>
        <end position="121"/>
    </location>
</feature>
<comment type="caution">
    <text evidence="2">The sequence shown here is derived from an EMBL/GenBank/DDBJ whole genome shotgun (WGS) entry which is preliminary data.</text>
</comment>
<organism evidence="2 3">
    <name type="scientific">Melipona bicolor</name>
    <dbReference type="NCBI Taxonomy" id="60889"/>
    <lineage>
        <taxon>Eukaryota</taxon>
        <taxon>Metazoa</taxon>
        <taxon>Ecdysozoa</taxon>
        <taxon>Arthropoda</taxon>
        <taxon>Hexapoda</taxon>
        <taxon>Insecta</taxon>
        <taxon>Pterygota</taxon>
        <taxon>Neoptera</taxon>
        <taxon>Endopterygota</taxon>
        <taxon>Hymenoptera</taxon>
        <taxon>Apocrita</taxon>
        <taxon>Aculeata</taxon>
        <taxon>Apoidea</taxon>
        <taxon>Anthophila</taxon>
        <taxon>Apidae</taxon>
        <taxon>Melipona</taxon>
    </lineage>
</organism>
<accession>A0AA40KUL7</accession>
<gene>
    <name evidence="2" type="ORF">K0M31_011297</name>
</gene>
<dbReference type="Proteomes" id="UP001177670">
    <property type="component" value="Unassembled WGS sequence"/>
</dbReference>
<sequence>MEGGRTRVERRTGSVVWQEQERQPNDYGAVVTEGWGWEWEWGWGVESQGARGCRKVRKREELDSEVRTAGGTEMGDEERMWGEETGYRRGGRTPGGLQEGETEREREREIKEGEGERERELGQQGESRKRGKRVDIPGCTPWLSQRIAMATDPETPCGRRTIGALLSDDSNNVSSLSLM</sequence>
<evidence type="ECO:0000313" key="2">
    <source>
        <dbReference type="EMBL" id="KAK1133492.1"/>
    </source>
</evidence>
<feature type="compositionally biased region" description="Basic and acidic residues" evidence="1">
    <location>
        <begin position="1"/>
        <end position="12"/>
    </location>
</feature>
<reference evidence="2" key="1">
    <citation type="submission" date="2021-10" db="EMBL/GenBank/DDBJ databases">
        <title>Melipona bicolor Genome sequencing and assembly.</title>
        <authorList>
            <person name="Araujo N.S."/>
            <person name="Arias M.C."/>
        </authorList>
    </citation>
    <scope>NUCLEOTIDE SEQUENCE</scope>
    <source>
        <strain evidence="2">USP_2M_L1-L4_2017</strain>
        <tissue evidence="2">Whole body</tissue>
    </source>
</reference>
<feature type="region of interest" description="Disordered" evidence="1">
    <location>
        <begin position="1"/>
        <end position="24"/>
    </location>
</feature>
<proteinExistence type="predicted"/>
<protein>
    <submittedName>
        <fullName evidence="2">Uncharacterized protein</fullName>
    </submittedName>
</protein>
<dbReference type="EMBL" id="JAHYIQ010000003">
    <property type="protein sequence ID" value="KAK1133492.1"/>
    <property type="molecule type" value="Genomic_DNA"/>
</dbReference>